<dbReference type="PANTHER" id="PTHR21011:SF1">
    <property type="entry name" value="SMALL RIBOSOMAL SUBUNIT PROTEIN BS6M"/>
    <property type="match status" value="1"/>
</dbReference>
<dbReference type="InterPro" id="IPR014717">
    <property type="entry name" value="Transl_elong_EF1B/ribsomal_bS6"/>
</dbReference>
<dbReference type="EMBL" id="LM995447">
    <property type="protein sequence ID" value="CDZ23740.1"/>
    <property type="molecule type" value="Genomic_DNA"/>
</dbReference>
<dbReference type="HAMAP" id="MF_00360">
    <property type="entry name" value="Ribosomal_bS6"/>
    <property type="match status" value="1"/>
</dbReference>
<dbReference type="AlphaFoldDB" id="A0A078KRF8"/>
<gene>
    <name evidence="4" type="primary">rpsF</name>
    <name evidence="5" type="ORF">CCDG5_0609</name>
</gene>
<evidence type="ECO:0000256" key="1">
    <source>
        <dbReference type="ARBA" id="ARBA00009512"/>
    </source>
</evidence>
<comment type="function">
    <text evidence="2 4">Binds together with bS18 to 16S ribosomal RNA.</text>
</comment>
<keyword evidence="4" id="KW-0699">rRNA-binding</keyword>
<dbReference type="KEGG" id="ccel:CCDG5_0609"/>
<dbReference type="PANTHER" id="PTHR21011">
    <property type="entry name" value="MITOCHONDRIAL 28S RIBOSOMAL PROTEIN S6"/>
    <property type="match status" value="1"/>
</dbReference>
<dbReference type="GO" id="GO:0005840">
    <property type="term" value="C:ribosome"/>
    <property type="evidence" value="ECO:0007669"/>
    <property type="project" value="UniProtKB-KW"/>
</dbReference>
<dbReference type="OrthoDB" id="9812702at2"/>
<dbReference type="NCBIfam" id="TIGR00166">
    <property type="entry name" value="S6"/>
    <property type="match status" value="1"/>
</dbReference>
<organism evidence="5 6">
    <name type="scientific">[Clostridium] cellulosi</name>
    <dbReference type="NCBI Taxonomy" id="29343"/>
    <lineage>
        <taxon>Bacteria</taxon>
        <taxon>Bacillati</taxon>
        <taxon>Bacillota</taxon>
        <taxon>Clostridia</taxon>
        <taxon>Eubacteriales</taxon>
        <taxon>Oscillospiraceae</taxon>
        <taxon>Oscillospiraceae incertae sedis</taxon>
    </lineage>
</organism>
<dbReference type="Gene3D" id="3.30.70.60">
    <property type="match status" value="1"/>
</dbReference>
<dbReference type="GO" id="GO:0006412">
    <property type="term" value="P:translation"/>
    <property type="evidence" value="ECO:0007669"/>
    <property type="project" value="UniProtKB-UniRule"/>
</dbReference>
<keyword evidence="4" id="KW-0687">Ribonucleoprotein</keyword>
<reference evidence="6" key="1">
    <citation type="submission" date="2014-07" db="EMBL/GenBank/DDBJ databases">
        <authorList>
            <person name="Wibberg D."/>
        </authorList>
    </citation>
    <scope>NUCLEOTIDE SEQUENCE [LARGE SCALE GENOMIC DNA]</scope>
    <source>
        <strain evidence="6">DG5</strain>
    </source>
</reference>
<dbReference type="Proteomes" id="UP000032431">
    <property type="component" value="Chromosome I"/>
</dbReference>
<dbReference type="Pfam" id="PF01250">
    <property type="entry name" value="Ribosomal_S6"/>
    <property type="match status" value="1"/>
</dbReference>
<keyword evidence="4" id="KW-0689">Ribosomal protein</keyword>
<dbReference type="HOGENOM" id="CLU_113441_5_1_9"/>
<evidence type="ECO:0000256" key="4">
    <source>
        <dbReference type="HAMAP-Rule" id="MF_00360"/>
    </source>
</evidence>
<keyword evidence="6" id="KW-1185">Reference proteome</keyword>
<evidence type="ECO:0000256" key="3">
    <source>
        <dbReference type="ARBA" id="ARBA00035294"/>
    </source>
</evidence>
<dbReference type="SUPFAM" id="SSF54995">
    <property type="entry name" value="Ribosomal protein S6"/>
    <property type="match status" value="1"/>
</dbReference>
<protein>
    <recommendedName>
        <fullName evidence="3 4">Small ribosomal subunit protein bS6</fullName>
    </recommendedName>
</protein>
<evidence type="ECO:0000256" key="2">
    <source>
        <dbReference type="ARBA" id="ARBA00035104"/>
    </source>
</evidence>
<dbReference type="STRING" id="29343.CCDG5_0609"/>
<sequence>MALTRKYETVIILKPSLSEEEIAAQVEKYKNLIAEHGTVENVDEWGKRKLAYEIDDETEGYYVQYNYTAPTDFPAEFDRLLNISDVVMRSLIVEQGK</sequence>
<proteinExistence type="inferred from homology"/>
<dbReference type="InterPro" id="IPR000529">
    <property type="entry name" value="Ribosomal_bS6"/>
</dbReference>
<dbReference type="CDD" id="cd00473">
    <property type="entry name" value="bS6"/>
    <property type="match status" value="1"/>
</dbReference>
<dbReference type="GO" id="GO:0003735">
    <property type="term" value="F:structural constituent of ribosome"/>
    <property type="evidence" value="ECO:0007669"/>
    <property type="project" value="InterPro"/>
</dbReference>
<name>A0A078KRF8_9FIRM</name>
<evidence type="ECO:0000313" key="6">
    <source>
        <dbReference type="Proteomes" id="UP000032431"/>
    </source>
</evidence>
<dbReference type="GO" id="GO:1990904">
    <property type="term" value="C:ribonucleoprotein complex"/>
    <property type="evidence" value="ECO:0007669"/>
    <property type="project" value="UniProtKB-KW"/>
</dbReference>
<accession>A0A078KRF8</accession>
<evidence type="ECO:0000313" key="5">
    <source>
        <dbReference type="EMBL" id="CDZ23740.1"/>
    </source>
</evidence>
<dbReference type="PATRIC" id="fig|29343.3.peg.632"/>
<comment type="similarity">
    <text evidence="1 4">Belongs to the bacterial ribosomal protein bS6 family.</text>
</comment>
<dbReference type="InterPro" id="IPR035980">
    <property type="entry name" value="Ribosomal_bS6_sf"/>
</dbReference>
<dbReference type="GO" id="GO:0070181">
    <property type="term" value="F:small ribosomal subunit rRNA binding"/>
    <property type="evidence" value="ECO:0007669"/>
    <property type="project" value="TreeGrafter"/>
</dbReference>
<dbReference type="GO" id="GO:0005737">
    <property type="term" value="C:cytoplasm"/>
    <property type="evidence" value="ECO:0007669"/>
    <property type="project" value="UniProtKB-ARBA"/>
</dbReference>
<keyword evidence="4" id="KW-0694">RNA-binding</keyword>
<dbReference type="InterPro" id="IPR020814">
    <property type="entry name" value="Ribosomal_S6_plastid/chlpt"/>
</dbReference>